<evidence type="ECO:0000256" key="1">
    <source>
        <dbReference type="ARBA" id="ARBA00022737"/>
    </source>
</evidence>
<gene>
    <name evidence="6" type="ORF">DEO72_LG3g187</name>
</gene>
<dbReference type="InterPro" id="IPR041118">
    <property type="entry name" value="Rx_N"/>
</dbReference>
<evidence type="ECO:0000256" key="3">
    <source>
        <dbReference type="ARBA" id="ARBA00022821"/>
    </source>
</evidence>
<evidence type="ECO:0000313" key="7">
    <source>
        <dbReference type="Proteomes" id="UP000501690"/>
    </source>
</evidence>
<keyword evidence="1" id="KW-0677">Repeat</keyword>
<dbReference type="EMBL" id="CP039347">
    <property type="protein sequence ID" value="QCD85667.1"/>
    <property type="molecule type" value="Genomic_DNA"/>
</dbReference>
<dbReference type="Gene3D" id="3.80.10.10">
    <property type="entry name" value="Ribonuclease Inhibitor"/>
    <property type="match status" value="3"/>
</dbReference>
<dbReference type="InterPro" id="IPR032675">
    <property type="entry name" value="LRR_dom_sf"/>
</dbReference>
<protein>
    <submittedName>
        <fullName evidence="6">Uncharacterized protein</fullName>
    </submittedName>
</protein>
<dbReference type="SUPFAM" id="SSF52058">
    <property type="entry name" value="L domain-like"/>
    <property type="match status" value="1"/>
</dbReference>
<dbReference type="GO" id="GO:0006952">
    <property type="term" value="P:defense response"/>
    <property type="evidence" value="ECO:0007669"/>
    <property type="project" value="UniProtKB-KW"/>
</dbReference>
<dbReference type="GO" id="GO:0000166">
    <property type="term" value="F:nucleotide binding"/>
    <property type="evidence" value="ECO:0007669"/>
    <property type="project" value="UniProtKB-KW"/>
</dbReference>
<dbReference type="Pfam" id="PF18052">
    <property type="entry name" value="Rx_N"/>
    <property type="match status" value="1"/>
</dbReference>
<keyword evidence="2" id="KW-0547">Nucleotide-binding</keyword>
<evidence type="ECO:0000313" key="6">
    <source>
        <dbReference type="EMBL" id="QCD85667.1"/>
    </source>
</evidence>
<keyword evidence="3" id="KW-0611">Plant defense</keyword>
<dbReference type="PANTHER" id="PTHR47186">
    <property type="entry name" value="LEUCINE-RICH REPEAT-CONTAINING PROTEIN 57"/>
    <property type="match status" value="1"/>
</dbReference>
<accession>A0A4D6LAR8</accession>
<feature type="domain" description="R13L1/DRL21-like LRR repeat region" evidence="5">
    <location>
        <begin position="270"/>
        <end position="395"/>
    </location>
</feature>
<proteinExistence type="predicted"/>
<dbReference type="AlphaFoldDB" id="A0A4D6LAR8"/>
<sequence>MAAEMITGALVSTFVQMTIDNLASRFGDLFRGDKSKKKQITKLKVKLLALDVVADDAEQKQFTNPLVRKWLLEAKDVVFDAEDLVEEINHALSKSQVEAQSHSTYTKVWNFLISCFVSSFENELIESRMEKLIQNLEHLATESHVLGLKKAHDVGVRSGWGTKLRSTYLPNEKLPDSISNLEYLRSLDLSYTSIKILTEKTCLLSYLQILKLNYCRDLEELPTNLHLLTNLCRLEFKGTKVGKVPPHLEKLKNLKVVMNFNVGHGREFGIQQLGELNLDGGVSIGELQNVENSVDALEADLKNKTHLVELELEWTRNGNSIDSEKVEDVIEKLEPPKNLKVLSIYDYAGKQFPNWLLKNSLLNLESLELCRCAPCHRLPPLGLLPLLKNLKISSCFDIVSIDADFHGNNFSSFKSLQTLYFSDMRQWEKWDCQSVTNAFPRLQHLSISYCPKLKGYLPKQLVPLETLYIIGCEQLEAAAPKALCLDLCNCGKLHLDWTTIKKLKMEETSSLEIVRSDTLKHLEIEHLEASIGDDTVSLWTFPLDFFPTLRILYLRRLGNLQMISHFGVHNYLHYLHISECPKLESFPGNIPFLKRLYIKDCPTLEAVLPSSNPFLNSALSTRWGLCGCPKLPNLREEALSQSISIFHVRGFPLVEEFSEEEGEEWEKGSSH</sequence>
<name>A0A4D6LAR8_VIGUN</name>
<organism evidence="6 7">
    <name type="scientific">Vigna unguiculata</name>
    <name type="common">Cowpea</name>
    <dbReference type="NCBI Taxonomy" id="3917"/>
    <lineage>
        <taxon>Eukaryota</taxon>
        <taxon>Viridiplantae</taxon>
        <taxon>Streptophyta</taxon>
        <taxon>Embryophyta</taxon>
        <taxon>Tracheophyta</taxon>
        <taxon>Spermatophyta</taxon>
        <taxon>Magnoliopsida</taxon>
        <taxon>eudicotyledons</taxon>
        <taxon>Gunneridae</taxon>
        <taxon>Pentapetalae</taxon>
        <taxon>rosids</taxon>
        <taxon>fabids</taxon>
        <taxon>Fabales</taxon>
        <taxon>Fabaceae</taxon>
        <taxon>Papilionoideae</taxon>
        <taxon>50 kb inversion clade</taxon>
        <taxon>NPAAA clade</taxon>
        <taxon>indigoferoid/millettioid clade</taxon>
        <taxon>Phaseoleae</taxon>
        <taxon>Vigna</taxon>
    </lineage>
</organism>
<evidence type="ECO:0000256" key="2">
    <source>
        <dbReference type="ARBA" id="ARBA00022741"/>
    </source>
</evidence>
<reference evidence="6 7" key="1">
    <citation type="submission" date="2019-04" db="EMBL/GenBank/DDBJ databases">
        <title>An improved genome assembly and genetic linkage map for asparagus bean, Vigna unguiculata ssp. sesquipedialis.</title>
        <authorList>
            <person name="Xia Q."/>
            <person name="Zhang R."/>
            <person name="Dong Y."/>
        </authorList>
    </citation>
    <scope>NUCLEOTIDE SEQUENCE [LARGE SCALE GENOMIC DNA]</scope>
    <source>
        <tissue evidence="6">Leaf</tissue>
    </source>
</reference>
<evidence type="ECO:0000259" key="5">
    <source>
        <dbReference type="Pfam" id="PF25019"/>
    </source>
</evidence>
<dbReference type="Pfam" id="PF25019">
    <property type="entry name" value="LRR_R13L1-DRL21"/>
    <property type="match status" value="1"/>
</dbReference>
<dbReference type="Proteomes" id="UP000501690">
    <property type="component" value="Linkage Group LG3"/>
</dbReference>
<feature type="domain" description="Disease resistance N-terminal" evidence="4">
    <location>
        <begin position="14"/>
        <end position="101"/>
    </location>
</feature>
<dbReference type="PANTHER" id="PTHR47186:SF43">
    <property type="entry name" value="TYPE DISEASE RESISTANCE PROTEIN CNL-J3, PUTATIVE-RELATED"/>
    <property type="match status" value="1"/>
</dbReference>
<evidence type="ECO:0000259" key="4">
    <source>
        <dbReference type="Pfam" id="PF18052"/>
    </source>
</evidence>
<keyword evidence="7" id="KW-1185">Reference proteome</keyword>
<dbReference type="Gene3D" id="1.20.5.4130">
    <property type="match status" value="1"/>
</dbReference>
<dbReference type="InterPro" id="IPR056789">
    <property type="entry name" value="LRR_R13L1-DRL21"/>
</dbReference>